<feature type="compositionally biased region" description="Basic and acidic residues" evidence="1">
    <location>
        <begin position="30"/>
        <end position="50"/>
    </location>
</feature>
<gene>
    <name evidence="2" type="ORF">g.47512</name>
</gene>
<evidence type="ECO:0000313" key="2">
    <source>
        <dbReference type="EMBL" id="JAS48409.1"/>
    </source>
</evidence>
<proteinExistence type="predicted"/>
<organism evidence="2">
    <name type="scientific">Cuerna arida</name>
    <dbReference type="NCBI Taxonomy" id="1464854"/>
    <lineage>
        <taxon>Eukaryota</taxon>
        <taxon>Metazoa</taxon>
        <taxon>Ecdysozoa</taxon>
        <taxon>Arthropoda</taxon>
        <taxon>Hexapoda</taxon>
        <taxon>Insecta</taxon>
        <taxon>Pterygota</taxon>
        <taxon>Neoptera</taxon>
        <taxon>Paraneoptera</taxon>
        <taxon>Hemiptera</taxon>
        <taxon>Auchenorrhyncha</taxon>
        <taxon>Membracoidea</taxon>
        <taxon>Cicadellidae</taxon>
        <taxon>Cicadellinae</taxon>
        <taxon>Proconiini</taxon>
        <taxon>Cuerna</taxon>
    </lineage>
</organism>
<reference evidence="2" key="1">
    <citation type="submission" date="2015-11" db="EMBL/GenBank/DDBJ databases">
        <title>De novo transcriptome assembly of four potential Pierce s Disease insect vectors from Arizona vineyards.</title>
        <authorList>
            <person name="Tassone E.E."/>
        </authorList>
    </citation>
    <scope>NUCLEOTIDE SEQUENCE</scope>
</reference>
<name>A0A1B6FDW8_9HEMI</name>
<feature type="non-terminal residue" evidence="2">
    <location>
        <position position="1"/>
    </location>
</feature>
<feature type="region of interest" description="Disordered" evidence="1">
    <location>
        <begin position="1"/>
        <end position="56"/>
    </location>
</feature>
<feature type="compositionally biased region" description="Polar residues" evidence="1">
    <location>
        <begin position="1"/>
        <end position="13"/>
    </location>
</feature>
<sequence>PSSASNSTLSEPISDSHLKAKSSSISLPHSECEVLKTPETEDDTNPDKLPDFLSSSPIRSEECDILVENLEITSSCDTISQEIEKSSDSNELLDLDSNEICDDFITATSDTLDNNLDQSSTNSQSSKPVMINNLNGFTSRYSKENESKPTLTEDQEKLLLSLKQRITTNPTDKDEGLEDCD</sequence>
<accession>A0A1B6FDW8</accession>
<feature type="region of interest" description="Disordered" evidence="1">
    <location>
        <begin position="112"/>
        <end position="132"/>
    </location>
</feature>
<evidence type="ECO:0000256" key="1">
    <source>
        <dbReference type="SAM" id="MobiDB-lite"/>
    </source>
</evidence>
<dbReference type="EMBL" id="GECZ01021360">
    <property type="protein sequence ID" value="JAS48409.1"/>
    <property type="molecule type" value="Transcribed_RNA"/>
</dbReference>
<feature type="non-terminal residue" evidence="2">
    <location>
        <position position="181"/>
    </location>
</feature>
<dbReference type="AlphaFoldDB" id="A0A1B6FDW8"/>
<protein>
    <submittedName>
        <fullName evidence="2">Uncharacterized protein</fullName>
    </submittedName>
</protein>